<dbReference type="Proteomes" id="UP000178336">
    <property type="component" value="Unassembled WGS sequence"/>
</dbReference>
<sequence>MLVAEDDRFYSNIYKTKLSKEGYEVEVANNGDQALKIAKEKTPDLILLDLIMPNKDGFELLKELREDNNLKKVKIIILSNLGQEEDIKRVRVYGVVDYLVKTNISIHTVIDKIKEHLV</sequence>
<evidence type="ECO:0000313" key="4">
    <source>
        <dbReference type="EMBL" id="OGD95156.1"/>
    </source>
</evidence>
<dbReference type="EMBL" id="MFBN01000025">
    <property type="protein sequence ID" value="OGD95156.1"/>
    <property type="molecule type" value="Genomic_DNA"/>
</dbReference>
<name>A0A1F5GTE2_9BACT</name>
<keyword evidence="1 2" id="KW-0597">Phosphoprotein</keyword>
<dbReference type="GO" id="GO:0000160">
    <property type="term" value="P:phosphorelay signal transduction system"/>
    <property type="evidence" value="ECO:0007669"/>
    <property type="project" value="InterPro"/>
</dbReference>
<organism evidence="4 5">
    <name type="scientific">Candidatus Curtissbacteria bacterium RIFCSPLOWO2_01_FULL_37_9</name>
    <dbReference type="NCBI Taxonomy" id="1797724"/>
    <lineage>
        <taxon>Bacteria</taxon>
        <taxon>Candidatus Curtissiibacteriota</taxon>
    </lineage>
</organism>
<feature type="domain" description="Response regulatory" evidence="3">
    <location>
        <begin position="1"/>
        <end position="116"/>
    </location>
</feature>
<gene>
    <name evidence="4" type="ORF">A3A48_04260</name>
</gene>
<dbReference type="SUPFAM" id="SSF52172">
    <property type="entry name" value="CheY-like"/>
    <property type="match status" value="1"/>
</dbReference>
<evidence type="ECO:0000259" key="3">
    <source>
        <dbReference type="PROSITE" id="PS50110"/>
    </source>
</evidence>
<dbReference type="InterPro" id="IPR011006">
    <property type="entry name" value="CheY-like_superfamily"/>
</dbReference>
<comment type="caution">
    <text evidence="4">The sequence shown here is derived from an EMBL/GenBank/DDBJ whole genome shotgun (WGS) entry which is preliminary data.</text>
</comment>
<dbReference type="SMART" id="SM00448">
    <property type="entry name" value="REC"/>
    <property type="match status" value="1"/>
</dbReference>
<evidence type="ECO:0000256" key="2">
    <source>
        <dbReference type="PROSITE-ProRule" id="PRU00169"/>
    </source>
</evidence>
<dbReference type="Gene3D" id="3.40.50.2300">
    <property type="match status" value="1"/>
</dbReference>
<dbReference type="PROSITE" id="PS50110">
    <property type="entry name" value="RESPONSE_REGULATORY"/>
    <property type="match status" value="1"/>
</dbReference>
<dbReference type="PANTHER" id="PTHR44591:SF3">
    <property type="entry name" value="RESPONSE REGULATORY DOMAIN-CONTAINING PROTEIN"/>
    <property type="match status" value="1"/>
</dbReference>
<evidence type="ECO:0000256" key="1">
    <source>
        <dbReference type="ARBA" id="ARBA00022553"/>
    </source>
</evidence>
<accession>A0A1F5GTE2</accession>
<protein>
    <recommendedName>
        <fullName evidence="3">Response regulatory domain-containing protein</fullName>
    </recommendedName>
</protein>
<dbReference type="CDD" id="cd17574">
    <property type="entry name" value="REC_OmpR"/>
    <property type="match status" value="1"/>
</dbReference>
<dbReference type="InterPro" id="IPR050595">
    <property type="entry name" value="Bact_response_regulator"/>
</dbReference>
<dbReference type="Pfam" id="PF00072">
    <property type="entry name" value="Response_reg"/>
    <property type="match status" value="1"/>
</dbReference>
<dbReference type="InterPro" id="IPR001789">
    <property type="entry name" value="Sig_transdc_resp-reg_receiver"/>
</dbReference>
<proteinExistence type="predicted"/>
<dbReference type="PANTHER" id="PTHR44591">
    <property type="entry name" value="STRESS RESPONSE REGULATOR PROTEIN 1"/>
    <property type="match status" value="1"/>
</dbReference>
<dbReference type="AlphaFoldDB" id="A0A1F5GTE2"/>
<evidence type="ECO:0000313" key="5">
    <source>
        <dbReference type="Proteomes" id="UP000178336"/>
    </source>
</evidence>
<feature type="modified residue" description="4-aspartylphosphate" evidence="2">
    <location>
        <position position="49"/>
    </location>
</feature>
<dbReference type="STRING" id="1797724.A3A48_04260"/>
<reference evidence="4 5" key="1">
    <citation type="journal article" date="2016" name="Nat. Commun.">
        <title>Thousands of microbial genomes shed light on interconnected biogeochemical processes in an aquifer system.</title>
        <authorList>
            <person name="Anantharaman K."/>
            <person name="Brown C.T."/>
            <person name="Hug L.A."/>
            <person name="Sharon I."/>
            <person name="Castelle C.J."/>
            <person name="Probst A.J."/>
            <person name="Thomas B.C."/>
            <person name="Singh A."/>
            <person name="Wilkins M.J."/>
            <person name="Karaoz U."/>
            <person name="Brodie E.L."/>
            <person name="Williams K.H."/>
            <person name="Hubbard S.S."/>
            <person name="Banfield J.F."/>
        </authorList>
    </citation>
    <scope>NUCLEOTIDE SEQUENCE [LARGE SCALE GENOMIC DNA]</scope>
</reference>